<comment type="cofactor">
    <cofactor evidence="6">
        <name>Zn(2+)</name>
        <dbReference type="ChEBI" id="CHEBI:29105"/>
    </cofactor>
    <text evidence="6">Binds 1 zinc ion per subunit.</text>
</comment>
<protein>
    <submittedName>
        <fullName evidence="9">M48 family metalloprotease</fullName>
    </submittedName>
</protein>
<evidence type="ECO:0000256" key="7">
    <source>
        <dbReference type="SAM" id="MobiDB-lite"/>
    </source>
</evidence>
<dbReference type="GO" id="GO:0051603">
    <property type="term" value="P:proteolysis involved in protein catabolic process"/>
    <property type="evidence" value="ECO:0007669"/>
    <property type="project" value="TreeGrafter"/>
</dbReference>
<dbReference type="GO" id="GO:0004222">
    <property type="term" value="F:metalloendopeptidase activity"/>
    <property type="evidence" value="ECO:0007669"/>
    <property type="project" value="InterPro"/>
</dbReference>
<dbReference type="Pfam" id="PF01435">
    <property type="entry name" value="Peptidase_M48"/>
    <property type="match status" value="1"/>
</dbReference>
<dbReference type="GO" id="GO:0016020">
    <property type="term" value="C:membrane"/>
    <property type="evidence" value="ECO:0007669"/>
    <property type="project" value="TreeGrafter"/>
</dbReference>
<keyword evidence="10" id="KW-1185">Reference proteome</keyword>
<gene>
    <name evidence="9" type="ORF">GFN93_05570</name>
</gene>
<evidence type="ECO:0000313" key="9">
    <source>
        <dbReference type="EMBL" id="MQX52709.1"/>
    </source>
</evidence>
<comment type="similarity">
    <text evidence="6">Belongs to the peptidase M48 family.</text>
</comment>
<sequence length="273" mass="29588">MLLIFALSGCDQTPTGREQLALIPDSMMADFGRETFLQIQQQIPVSSDDQARQQVQCVANQLLSRIEARFPGSPLPQTWEVVVFANDTPNAFAVAGGKIGVHQGLLAVAESDDQLAAVIGHEIAHVLARHGNERLTQELGIKATLMLIGLFSEGDTDMESVIQALGLGAHLGIALPFSRAHEEEADLMGLELMASAGFDPRESIALWRNMAAAGGGQPLEFLSTHPNHDSRIEALQERMEVALPIYQQANRADCETPDQASRERVSSSGKRGW</sequence>
<keyword evidence="4 6" id="KW-0862">Zinc</keyword>
<dbReference type="GO" id="GO:0046872">
    <property type="term" value="F:metal ion binding"/>
    <property type="evidence" value="ECO:0007669"/>
    <property type="project" value="UniProtKB-KW"/>
</dbReference>
<evidence type="ECO:0000256" key="4">
    <source>
        <dbReference type="ARBA" id="ARBA00022833"/>
    </source>
</evidence>
<reference evidence="9 10" key="1">
    <citation type="submission" date="2019-10" db="EMBL/GenBank/DDBJ databases">
        <title>Alcanivorax sp.PA15-N-34 draft genome sequence.</title>
        <authorList>
            <person name="Liao X."/>
            <person name="Shao Z."/>
        </authorList>
    </citation>
    <scope>NUCLEOTIDE SEQUENCE [LARGE SCALE GENOMIC DNA]</scope>
    <source>
        <strain evidence="9 10">PA15-N-34</strain>
    </source>
</reference>
<organism evidence="9 10">
    <name type="scientific">Alcanivorax sediminis</name>
    <dbReference type="NCBI Taxonomy" id="2663008"/>
    <lineage>
        <taxon>Bacteria</taxon>
        <taxon>Pseudomonadati</taxon>
        <taxon>Pseudomonadota</taxon>
        <taxon>Gammaproteobacteria</taxon>
        <taxon>Oceanospirillales</taxon>
        <taxon>Alcanivoracaceae</taxon>
        <taxon>Alcanivorax</taxon>
    </lineage>
</organism>
<comment type="caution">
    <text evidence="9">The sequence shown here is derived from an EMBL/GenBank/DDBJ whole genome shotgun (WGS) entry which is preliminary data.</text>
</comment>
<dbReference type="RefSeq" id="WP_153499630.1">
    <property type="nucleotide sequence ID" value="NZ_WIRE01000001.1"/>
</dbReference>
<evidence type="ECO:0000256" key="5">
    <source>
        <dbReference type="ARBA" id="ARBA00023049"/>
    </source>
</evidence>
<name>A0A6N7LQT4_9GAMM</name>
<dbReference type="EMBL" id="WIRE01000001">
    <property type="protein sequence ID" value="MQX52709.1"/>
    <property type="molecule type" value="Genomic_DNA"/>
</dbReference>
<evidence type="ECO:0000256" key="6">
    <source>
        <dbReference type="RuleBase" id="RU003983"/>
    </source>
</evidence>
<feature type="region of interest" description="Disordered" evidence="7">
    <location>
        <begin position="250"/>
        <end position="273"/>
    </location>
</feature>
<dbReference type="CDD" id="cd07331">
    <property type="entry name" value="M48C_Oma1_like"/>
    <property type="match status" value="1"/>
</dbReference>
<keyword evidence="5 6" id="KW-0482">Metalloprotease</keyword>
<dbReference type="Proteomes" id="UP000469421">
    <property type="component" value="Unassembled WGS sequence"/>
</dbReference>
<evidence type="ECO:0000313" key="10">
    <source>
        <dbReference type="Proteomes" id="UP000469421"/>
    </source>
</evidence>
<evidence type="ECO:0000256" key="3">
    <source>
        <dbReference type="ARBA" id="ARBA00022801"/>
    </source>
</evidence>
<dbReference type="PANTHER" id="PTHR22726:SF24">
    <property type="entry name" value="M48 FAMILY METALLOPEPTIDASE"/>
    <property type="match status" value="1"/>
</dbReference>
<feature type="domain" description="Peptidase M48" evidence="8">
    <location>
        <begin position="52"/>
        <end position="238"/>
    </location>
</feature>
<evidence type="ECO:0000256" key="2">
    <source>
        <dbReference type="ARBA" id="ARBA00022723"/>
    </source>
</evidence>
<keyword evidence="1 6" id="KW-0645">Protease</keyword>
<keyword evidence="2" id="KW-0479">Metal-binding</keyword>
<dbReference type="Gene3D" id="3.30.2010.10">
    <property type="entry name" value="Metalloproteases ('zincins'), catalytic domain"/>
    <property type="match status" value="1"/>
</dbReference>
<evidence type="ECO:0000259" key="8">
    <source>
        <dbReference type="Pfam" id="PF01435"/>
    </source>
</evidence>
<proteinExistence type="inferred from homology"/>
<dbReference type="AlphaFoldDB" id="A0A6N7LQT4"/>
<keyword evidence="3 6" id="KW-0378">Hydrolase</keyword>
<dbReference type="InterPro" id="IPR001915">
    <property type="entry name" value="Peptidase_M48"/>
</dbReference>
<evidence type="ECO:0000256" key="1">
    <source>
        <dbReference type="ARBA" id="ARBA00022670"/>
    </source>
</evidence>
<dbReference type="PANTHER" id="PTHR22726">
    <property type="entry name" value="METALLOENDOPEPTIDASE OMA1"/>
    <property type="match status" value="1"/>
</dbReference>
<dbReference type="InterPro" id="IPR051156">
    <property type="entry name" value="Mito/Outer_Membr_Metalloprot"/>
</dbReference>
<accession>A0A6N7LQT4</accession>